<protein>
    <submittedName>
        <fullName evidence="1">Uncharacterized protein</fullName>
    </submittedName>
</protein>
<evidence type="ECO:0000313" key="1">
    <source>
        <dbReference type="EMBL" id="XBS71420.1"/>
    </source>
</evidence>
<name>A0AAU7QDU9_9GAMM</name>
<proteinExistence type="predicted"/>
<sequence>MEYAKIDYCNELYAIPGFTILERILYKNDMQLLNLALKENNEKIDNLLKKRFFYKIFDFTRENGISLQSENLLIPGEITQYHLLFDEPEYEIIEDEFYITFSSELLNHLSLRTEYGSILGKTLSIIELLRITDDQEGEQRPWHEVNLKPFHETRKFFQDIIQSSLNMNIHTNLPAAWHKDYNTQLYKDKLSFIYSDILISFQTEFNINIQHIIQNGSFIEVESEEQRIAEAKFAAVTQFAPIDFEEDDYDSRLMYYKNTISEGDITLLLLAAAYWYMSKIKAEKINHRLRDVHVLTVARQFIEQENNIAVELNRAGKATFSSLYQMKPSSEFDDRRDYYNQFIDYKIHTLDKEAKYKTFFSVQNSLIRYFDLIYPPKEVYIFKVYSRKYIQNTLANAPSVLAPASNLGFLSIVKTRTNNLIMISTLADYNYISVIDDLFDNELISRLKSQWERASDRLEARSREKFSVTMEELRKLFFSAQPEYLDNPLAMDMLLIKPEENDHFTPAPEITFSAFKEIDTEQNLRSFIDTLNFKTLLEVCMGLKTSLLKPTWIDFITMYIPFFQTLQRYWQDADMTLKFEDVIFDIFDLVIALIPTGITLSKLPRGTVMLILNSAKAKNIPKHMLKKFFLDELVKLAPQLSLTITKEFQTT</sequence>
<accession>A0AAU7QDU9</accession>
<dbReference type="EMBL" id="CP157947">
    <property type="protein sequence ID" value="XBS71420.1"/>
    <property type="molecule type" value="Genomic_DNA"/>
</dbReference>
<gene>
    <name evidence="1" type="ORF">ABK905_11075</name>
</gene>
<dbReference type="AlphaFoldDB" id="A0AAU7QDU9"/>
<reference evidence="1" key="1">
    <citation type="submission" date="2024-06" db="EMBL/GenBank/DDBJ databases">
        <authorList>
            <person name="Coelho C."/>
            <person name="Bento M."/>
            <person name="Garcia E."/>
            <person name="Camelo A."/>
            <person name="Brandao I."/>
            <person name="Espirito Santo C."/>
            <person name="Trovao J."/>
            <person name="Verissimo A."/>
            <person name="Costa J."/>
            <person name="Tiago I."/>
        </authorList>
    </citation>
    <scope>NUCLEOTIDE SEQUENCE</scope>
    <source>
        <strain evidence="1">KWT182</strain>
    </source>
</reference>
<organism evidence="1">
    <name type="scientific">Acerihabitans sp. KWT182</name>
    <dbReference type="NCBI Taxonomy" id="3157919"/>
    <lineage>
        <taxon>Bacteria</taxon>
        <taxon>Pseudomonadati</taxon>
        <taxon>Pseudomonadota</taxon>
        <taxon>Gammaproteobacteria</taxon>
        <taxon>Enterobacterales</taxon>
        <taxon>Pectobacteriaceae</taxon>
        <taxon>Acerihabitans</taxon>
    </lineage>
</organism>